<accession>A0ABT7UGP5</accession>
<proteinExistence type="predicted"/>
<reference evidence="2" key="1">
    <citation type="submission" date="2023-06" db="EMBL/GenBank/DDBJ databases">
        <title>Identification and characterization of horizontal gene transfer across gut microbiota members of farm animals based on homology search.</title>
        <authorList>
            <person name="Zeman M."/>
            <person name="Kubasova T."/>
            <person name="Jahodarova E."/>
            <person name="Nykrynova M."/>
            <person name="Rychlik I."/>
        </authorList>
    </citation>
    <scope>NUCLEOTIDE SEQUENCE [LARGE SCALE GENOMIC DNA]</scope>
    <source>
        <strain evidence="2">ET341</strain>
    </source>
</reference>
<dbReference type="EMBL" id="JAUDCK010000007">
    <property type="protein sequence ID" value="MDM8195322.1"/>
    <property type="molecule type" value="Genomic_DNA"/>
</dbReference>
<dbReference type="RefSeq" id="WP_289527298.1">
    <property type="nucleotide sequence ID" value="NZ_JAUDCK010000007.1"/>
</dbReference>
<comment type="caution">
    <text evidence="1">The sequence shown here is derived from an EMBL/GenBank/DDBJ whole genome shotgun (WGS) entry which is preliminary data.</text>
</comment>
<keyword evidence="2" id="KW-1185">Reference proteome</keyword>
<evidence type="ECO:0000313" key="2">
    <source>
        <dbReference type="Proteomes" id="UP001529275"/>
    </source>
</evidence>
<sequence length="196" mass="23146">MKKELDMIHIYENGQCIGYGGNQDWFLDDWAKKAGCASVLASHLYTYYLSITQMSKSEFLEIMNQMFQRFTPGRKGYPFLYKFARTFCQMMQEKQVFLKPVYMKQPKSYWQAMNFVEKSIDEGNLVSLLILSHQAKELEDDNWHWVCITGYKHSCDGEWIVFSDCGIRREIDAHILFDINEKNVIKMVSMKKNPQN</sequence>
<protein>
    <recommendedName>
        <fullName evidence="3">Peptidase C39-like domain-containing protein</fullName>
    </recommendedName>
</protein>
<reference evidence="1 2" key="2">
    <citation type="submission" date="2023-06" db="EMBL/GenBank/DDBJ databases">
        <authorList>
            <person name="Zeman M."/>
            <person name="Kubasova T."/>
            <person name="Jahodarova E."/>
            <person name="Nykrynova M."/>
            <person name="Rychlik I."/>
        </authorList>
    </citation>
    <scope>NUCLEOTIDE SEQUENCE [LARGE SCALE GENOMIC DNA]</scope>
    <source>
        <strain evidence="1 2">ET341</strain>
    </source>
</reference>
<evidence type="ECO:0008006" key="3">
    <source>
        <dbReference type="Google" id="ProtNLM"/>
    </source>
</evidence>
<gene>
    <name evidence="1" type="ORF">QUV98_03190</name>
</gene>
<dbReference type="Proteomes" id="UP001529275">
    <property type="component" value="Unassembled WGS sequence"/>
</dbReference>
<organism evidence="1 2">
    <name type="scientific">Massilimicrobiota timonensis</name>
    <dbReference type="NCBI Taxonomy" id="1776392"/>
    <lineage>
        <taxon>Bacteria</taxon>
        <taxon>Bacillati</taxon>
        <taxon>Bacillota</taxon>
        <taxon>Erysipelotrichia</taxon>
        <taxon>Erysipelotrichales</taxon>
        <taxon>Erysipelotrichaceae</taxon>
        <taxon>Massilimicrobiota</taxon>
    </lineage>
</organism>
<name>A0ABT7UGP5_9FIRM</name>
<evidence type="ECO:0000313" key="1">
    <source>
        <dbReference type="EMBL" id="MDM8195322.1"/>
    </source>
</evidence>